<accession>A0A8B6MCD5</accession>
<reference evidence="1 2" key="1">
    <citation type="submission" date="2019-05" db="EMBL/GenBank/DDBJ databases">
        <authorList>
            <person name="Farhan Ul Haque M."/>
        </authorList>
    </citation>
    <scope>NUCLEOTIDE SEQUENCE [LARGE SCALE GENOMIC DNA]</scope>
    <source>
        <strain evidence="1">2</strain>
    </source>
</reference>
<organism evidence="1 2">
    <name type="scientific">Methylocella tundrae</name>
    <dbReference type="NCBI Taxonomy" id="227605"/>
    <lineage>
        <taxon>Bacteria</taxon>
        <taxon>Pseudomonadati</taxon>
        <taxon>Pseudomonadota</taxon>
        <taxon>Alphaproteobacteria</taxon>
        <taxon>Hyphomicrobiales</taxon>
        <taxon>Beijerinckiaceae</taxon>
        <taxon>Methylocella</taxon>
    </lineage>
</organism>
<comment type="caution">
    <text evidence="1">The sequence shown here is derived from an EMBL/GenBank/DDBJ whole genome shotgun (WGS) entry which is preliminary data.</text>
</comment>
<dbReference type="AlphaFoldDB" id="A0A8B6MCD5"/>
<proteinExistence type="predicted"/>
<evidence type="ECO:0000313" key="2">
    <source>
        <dbReference type="Proteomes" id="UP000485880"/>
    </source>
</evidence>
<name>A0A8B6MCD5_METTU</name>
<keyword evidence="2" id="KW-1185">Reference proteome</keyword>
<sequence>MHYAVKQRLKGQNAISPERVLV</sequence>
<gene>
    <name evidence="1" type="ORF">MPC4_80022</name>
</gene>
<dbReference type="EMBL" id="CABFMQ020000142">
    <property type="protein sequence ID" value="VTZ52351.1"/>
    <property type="molecule type" value="Genomic_DNA"/>
</dbReference>
<evidence type="ECO:0000313" key="1">
    <source>
        <dbReference type="EMBL" id="VTZ52351.1"/>
    </source>
</evidence>
<dbReference type="Proteomes" id="UP000485880">
    <property type="component" value="Unassembled WGS sequence"/>
</dbReference>
<protein>
    <submittedName>
        <fullName evidence="1">Uncharacterized protein</fullName>
    </submittedName>
</protein>